<dbReference type="KEGG" id="bcel:BcellWH2_04658"/>
<dbReference type="AlphaFoldDB" id="A0A0P0GC74"/>
<reference evidence="1 2" key="1">
    <citation type="journal article" date="2015" name="Science">
        <title>Genetic determinants of in vivo fitness and diet responsiveness in multiple human gut Bacteroides.</title>
        <authorList>
            <person name="Wu M."/>
            <person name="McNulty N.P."/>
            <person name="Rodionov D.A."/>
            <person name="Khoroshkin M.S."/>
            <person name="Griffin N.W."/>
            <person name="Cheng J."/>
            <person name="Latreille P."/>
            <person name="Kerstetter R.A."/>
            <person name="Terrapon N."/>
            <person name="Henrissat B."/>
            <person name="Osterman A.L."/>
            <person name="Gordon J.I."/>
        </authorList>
    </citation>
    <scope>NUCLEOTIDE SEQUENCE [LARGE SCALE GENOMIC DNA]</scope>
    <source>
        <strain evidence="1 2">WH2</strain>
    </source>
</reference>
<dbReference type="EMBL" id="CP012801">
    <property type="protein sequence ID" value="ALJ61872.1"/>
    <property type="molecule type" value="Genomic_DNA"/>
</dbReference>
<dbReference type="PATRIC" id="fig|246787.4.peg.4814"/>
<organism evidence="1 2">
    <name type="scientific">Bacteroides cellulosilyticus</name>
    <dbReference type="NCBI Taxonomy" id="246787"/>
    <lineage>
        <taxon>Bacteria</taxon>
        <taxon>Pseudomonadati</taxon>
        <taxon>Bacteroidota</taxon>
        <taxon>Bacteroidia</taxon>
        <taxon>Bacteroidales</taxon>
        <taxon>Bacteroidaceae</taxon>
        <taxon>Bacteroides</taxon>
    </lineage>
</organism>
<evidence type="ECO:0000313" key="1">
    <source>
        <dbReference type="EMBL" id="ALJ61872.1"/>
    </source>
</evidence>
<sequence length="56" mass="6451">MPRGNYTIQRSCEECGKIFTPPTLVSKYCCPACSKRAYKKRQIAKEKEAIRQALVR</sequence>
<proteinExistence type="predicted"/>
<accession>A0A0P0GC74</accession>
<dbReference type="Proteomes" id="UP000061809">
    <property type="component" value="Chromosome"/>
</dbReference>
<name>A0A0P0GC74_9BACE</name>
<gene>
    <name evidence="1" type="ORF">BcellWH2_04658</name>
</gene>
<evidence type="ECO:0000313" key="2">
    <source>
        <dbReference type="Proteomes" id="UP000061809"/>
    </source>
</evidence>
<protein>
    <submittedName>
        <fullName evidence="1">Uncharacterized protein</fullName>
    </submittedName>
</protein>